<accession>A0A0N4TXQ6</accession>
<protein>
    <submittedName>
        <fullName evidence="1 3">Uncharacterized protein</fullName>
    </submittedName>
</protein>
<reference evidence="3" key="1">
    <citation type="submission" date="2017-02" db="UniProtKB">
        <authorList>
            <consortium name="WormBaseParasite"/>
        </authorList>
    </citation>
    <scope>IDENTIFICATION</scope>
</reference>
<dbReference type="AlphaFoldDB" id="A0A0N4TXQ6"/>
<evidence type="ECO:0000313" key="3">
    <source>
        <dbReference type="WBParaSite" id="BPAG_0001376301-mRNA-1"/>
    </source>
</evidence>
<evidence type="ECO:0000313" key="2">
    <source>
        <dbReference type="Proteomes" id="UP000278627"/>
    </source>
</evidence>
<sequence>MIILQDDDSILRARRRSGRFFLFRQLWFCLESTPSSRFYMIYTVLINRDHQIDNQNNSERTTKECHCYDMTRTTLFYYQCHN</sequence>
<proteinExistence type="predicted"/>
<evidence type="ECO:0000313" key="1">
    <source>
        <dbReference type="EMBL" id="VDN94876.1"/>
    </source>
</evidence>
<dbReference type="Proteomes" id="UP000278627">
    <property type="component" value="Unassembled WGS sequence"/>
</dbReference>
<gene>
    <name evidence="1" type="ORF">BPAG_LOCUS13691</name>
</gene>
<dbReference type="WBParaSite" id="BPAG_0001376301-mRNA-1">
    <property type="protein sequence ID" value="BPAG_0001376301-mRNA-1"/>
    <property type="gene ID" value="BPAG_0001376301"/>
</dbReference>
<name>A0A0N4TXQ6_BRUPA</name>
<reference evidence="1 2" key="2">
    <citation type="submission" date="2018-11" db="EMBL/GenBank/DDBJ databases">
        <authorList>
            <consortium name="Pathogen Informatics"/>
        </authorList>
    </citation>
    <scope>NUCLEOTIDE SEQUENCE [LARGE SCALE GENOMIC DNA]</scope>
</reference>
<dbReference type="EMBL" id="UZAD01013432">
    <property type="protein sequence ID" value="VDN94876.1"/>
    <property type="molecule type" value="Genomic_DNA"/>
</dbReference>
<keyword evidence="2" id="KW-1185">Reference proteome</keyword>
<organism evidence="3">
    <name type="scientific">Brugia pahangi</name>
    <name type="common">Filarial nematode worm</name>
    <dbReference type="NCBI Taxonomy" id="6280"/>
    <lineage>
        <taxon>Eukaryota</taxon>
        <taxon>Metazoa</taxon>
        <taxon>Ecdysozoa</taxon>
        <taxon>Nematoda</taxon>
        <taxon>Chromadorea</taxon>
        <taxon>Rhabditida</taxon>
        <taxon>Spirurina</taxon>
        <taxon>Spiruromorpha</taxon>
        <taxon>Filarioidea</taxon>
        <taxon>Onchocercidae</taxon>
        <taxon>Brugia</taxon>
    </lineage>
</organism>